<dbReference type="AlphaFoldDB" id="A0AAV4N5G3"/>
<comment type="caution">
    <text evidence="2">The sequence shown here is derived from an EMBL/GenBank/DDBJ whole genome shotgun (WGS) entry which is preliminary data.</text>
</comment>
<dbReference type="EMBL" id="BPLR01020521">
    <property type="protein sequence ID" value="GIX79681.1"/>
    <property type="molecule type" value="Genomic_DNA"/>
</dbReference>
<evidence type="ECO:0000313" key="3">
    <source>
        <dbReference type="Proteomes" id="UP001054945"/>
    </source>
</evidence>
<evidence type="ECO:0000313" key="2">
    <source>
        <dbReference type="EMBL" id="GIX79681.1"/>
    </source>
</evidence>
<dbReference type="Proteomes" id="UP001054945">
    <property type="component" value="Unassembled WGS sequence"/>
</dbReference>
<sequence>MGNIRKGNNLQNYKARRGELFGRKEHIQFNFEHEMRGNNRILWCNEMRNQFANSEECSQRGGHGRRHGESQQEAEDDEAADIRARRRHRP</sequence>
<reference evidence="2 3" key="1">
    <citation type="submission" date="2021-06" db="EMBL/GenBank/DDBJ databases">
        <title>Caerostris extrusa draft genome.</title>
        <authorList>
            <person name="Kono N."/>
            <person name="Arakawa K."/>
        </authorList>
    </citation>
    <scope>NUCLEOTIDE SEQUENCE [LARGE SCALE GENOMIC DNA]</scope>
</reference>
<proteinExistence type="predicted"/>
<evidence type="ECO:0000256" key="1">
    <source>
        <dbReference type="SAM" id="MobiDB-lite"/>
    </source>
</evidence>
<protein>
    <submittedName>
        <fullName evidence="2">Uncharacterized protein</fullName>
    </submittedName>
</protein>
<gene>
    <name evidence="2" type="ORF">CEXT_582531</name>
</gene>
<name>A0AAV4N5G3_CAEEX</name>
<keyword evidence="3" id="KW-1185">Reference proteome</keyword>
<organism evidence="2 3">
    <name type="scientific">Caerostris extrusa</name>
    <name type="common">Bark spider</name>
    <name type="synonym">Caerostris bankana</name>
    <dbReference type="NCBI Taxonomy" id="172846"/>
    <lineage>
        <taxon>Eukaryota</taxon>
        <taxon>Metazoa</taxon>
        <taxon>Ecdysozoa</taxon>
        <taxon>Arthropoda</taxon>
        <taxon>Chelicerata</taxon>
        <taxon>Arachnida</taxon>
        <taxon>Araneae</taxon>
        <taxon>Araneomorphae</taxon>
        <taxon>Entelegynae</taxon>
        <taxon>Araneoidea</taxon>
        <taxon>Araneidae</taxon>
        <taxon>Caerostris</taxon>
    </lineage>
</organism>
<accession>A0AAV4N5G3</accession>
<feature type="region of interest" description="Disordered" evidence="1">
    <location>
        <begin position="55"/>
        <end position="90"/>
    </location>
</feature>